<dbReference type="Proteomes" id="UP000298663">
    <property type="component" value="Chromosome X"/>
</dbReference>
<keyword evidence="2" id="KW-1185">Reference proteome</keyword>
<reference evidence="1 2" key="1">
    <citation type="journal article" date="2015" name="Genome Biol.">
        <title>Comparative genomics of Steinernema reveals deeply conserved gene regulatory networks.</title>
        <authorList>
            <person name="Dillman A.R."/>
            <person name="Macchietto M."/>
            <person name="Porter C.F."/>
            <person name="Rogers A."/>
            <person name="Williams B."/>
            <person name="Antoshechkin I."/>
            <person name="Lee M.M."/>
            <person name="Goodwin Z."/>
            <person name="Lu X."/>
            <person name="Lewis E.E."/>
            <person name="Goodrich-Blair H."/>
            <person name="Stock S.P."/>
            <person name="Adams B.J."/>
            <person name="Sternberg P.W."/>
            <person name="Mortazavi A."/>
        </authorList>
    </citation>
    <scope>NUCLEOTIDE SEQUENCE [LARGE SCALE GENOMIC DNA]</scope>
    <source>
        <strain evidence="1 2">ALL</strain>
    </source>
</reference>
<comment type="caution">
    <text evidence="1">The sequence shown here is derived from an EMBL/GenBank/DDBJ whole genome shotgun (WGS) entry which is preliminary data.</text>
</comment>
<dbReference type="EMBL" id="CM016762">
    <property type="protein sequence ID" value="TMS39401.1"/>
    <property type="molecule type" value="Genomic_DNA"/>
</dbReference>
<accession>A0A4U8V0P1</accession>
<sequence length="70" mass="7857">MPSPEMCKECEHKFEIRYYCALVSLVLFAGRLVQSDPLNTANLRCLSLVNMAGKDCLSLLAFTHSLPNRP</sequence>
<dbReference type="EMBL" id="AZBU02000001">
    <property type="protein sequence ID" value="TMS39401.1"/>
    <property type="molecule type" value="Genomic_DNA"/>
</dbReference>
<protein>
    <submittedName>
        <fullName evidence="1">Uncharacterized protein</fullName>
    </submittedName>
</protein>
<dbReference type="AlphaFoldDB" id="A0A4U8V0P1"/>
<organism evidence="1 2">
    <name type="scientific">Steinernema carpocapsae</name>
    <name type="common">Entomopathogenic nematode</name>
    <dbReference type="NCBI Taxonomy" id="34508"/>
    <lineage>
        <taxon>Eukaryota</taxon>
        <taxon>Metazoa</taxon>
        <taxon>Ecdysozoa</taxon>
        <taxon>Nematoda</taxon>
        <taxon>Chromadorea</taxon>
        <taxon>Rhabditida</taxon>
        <taxon>Tylenchina</taxon>
        <taxon>Panagrolaimomorpha</taxon>
        <taxon>Strongyloidoidea</taxon>
        <taxon>Steinernematidae</taxon>
        <taxon>Steinernema</taxon>
    </lineage>
</organism>
<evidence type="ECO:0000313" key="1">
    <source>
        <dbReference type="EMBL" id="TMS39401.1"/>
    </source>
</evidence>
<reference evidence="1 2" key="2">
    <citation type="journal article" date="2019" name="G3 (Bethesda)">
        <title>Hybrid Assembly of the Genome of the Entomopathogenic Nematode Steinernema carpocapsae Identifies the X-Chromosome.</title>
        <authorList>
            <person name="Serra L."/>
            <person name="Macchietto M."/>
            <person name="Macias-Munoz A."/>
            <person name="McGill C.J."/>
            <person name="Rodriguez I.M."/>
            <person name="Rodriguez B."/>
            <person name="Murad R."/>
            <person name="Mortazavi A."/>
        </authorList>
    </citation>
    <scope>NUCLEOTIDE SEQUENCE [LARGE SCALE GENOMIC DNA]</scope>
    <source>
        <strain evidence="1 2">ALL</strain>
    </source>
</reference>
<name>A0A4U8V0P1_STECR</name>
<gene>
    <name evidence="1" type="ORF">L596_005931</name>
</gene>
<proteinExistence type="predicted"/>
<evidence type="ECO:0000313" key="2">
    <source>
        <dbReference type="Proteomes" id="UP000298663"/>
    </source>
</evidence>